<dbReference type="InterPro" id="IPR029149">
    <property type="entry name" value="Creatin/AminoP/Spt16_N"/>
</dbReference>
<evidence type="ECO:0000259" key="5">
    <source>
        <dbReference type="Pfam" id="PF01321"/>
    </source>
</evidence>
<feature type="domain" description="Peptidase M24 C-terminal" evidence="6">
    <location>
        <begin position="537"/>
        <end position="598"/>
    </location>
</feature>
<evidence type="ECO:0000313" key="8">
    <source>
        <dbReference type="Proteomes" id="UP001626549"/>
    </source>
</evidence>
<keyword evidence="3 7" id="KW-0378">Hydrolase</keyword>
<evidence type="ECO:0000256" key="2">
    <source>
        <dbReference type="ARBA" id="ARBA00022723"/>
    </source>
</evidence>
<dbReference type="InterPro" id="IPR050422">
    <property type="entry name" value="X-Pro_aminopeptidase_P"/>
</dbReference>
<feature type="domain" description="Creatinase N-terminal" evidence="5">
    <location>
        <begin position="15"/>
        <end position="137"/>
    </location>
</feature>
<evidence type="ECO:0000259" key="4">
    <source>
        <dbReference type="Pfam" id="PF00557"/>
    </source>
</evidence>
<dbReference type="InterPro" id="IPR036005">
    <property type="entry name" value="Creatinase/aminopeptidase-like"/>
</dbReference>
<keyword evidence="7" id="KW-0031">Aminopeptidase</keyword>
<organism evidence="7 8">
    <name type="scientific">Congregibacter brevis</name>
    <dbReference type="NCBI Taxonomy" id="3081201"/>
    <lineage>
        <taxon>Bacteria</taxon>
        <taxon>Pseudomonadati</taxon>
        <taxon>Pseudomonadota</taxon>
        <taxon>Gammaproteobacteria</taxon>
        <taxon>Cellvibrionales</taxon>
        <taxon>Halieaceae</taxon>
        <taxon>Congregibacter</taxon>
    </lineage>
</organism>
<evidence type="ECO:0000256" key="3">
    <source>
        <dbReference type="ARBA" id="ARBA00022801"/>
    </source>
</evidence>
<dbReference type="EC" id="3.4.11.-" evidence="7"/>
<keyword evidence="8" id="KW-1185">Reference proteome</keyword>
<dbReference type="Pfam" id="PF00557">
    <property type="entry name" value="Peptidase_M24"/>
    <property type="match status" value="1"/>
</dbReference>
<dbReference type="Gene3D" id="3.90.230.10">
    <property type="entry name" value="Creatinase/methionine aminopeptidase superfamily"/>
    <property type="match status" value="1"/>
</dbReference>
<keyword evidence="2" id="KW-0479">Metal-binding</keyword>
<name>A0ABZ0IHA0_9GAMM</name>
<sequence length="599" mass="65862">MNMAAAEQAANLACLREELSARGVDAFCIPRADEYLGEYIPAHNERLQWLTGFTGSAGMAVVMATDAAIFTDGRYTVQVRRQVDGEQYQYRRLIEEPPLLWLKETLASGSKVLIDPRLCTLDWYQQAQRVLGDADIEIVLSTDNPIDRCWATRPEPLIAEALLLEEAFTGEHSLQKRERLGRSIAEQGADAALVFAPDSVSWLLNVRGKDVPRLPVLLSCAVLEANGDVHLLVDERRVPQGFHEHTGPGVSVVPENDAARLLESFAGKVVLADPLSANAWSQLSLERGGATLFAGEDPVLLPKACKNDVEIAGALEAHRRDAVAEIRFLAWLDSELAQGRYHDEALLSDRLGALRAEGEHFHELSFDSISASAANGAMCHYNHLDNTPAKLVPDSLYLVDSGGQYSDGTTDITRTIATGTPTQEMRELFTLVLKGHIALDSARFPAGTTGTHLDALARQFLWQTGRDYDHGTGHGVGAFLSVHEGPQRIAKAWNATALAPGMIVSNEPGYYRDGAFGIRCENLCVVREANTNASEVPMLEFLALTLVPFDQRLIDSSLLNAAERSWVDAYHSRVREEILERLEHSEDREWLIAATRPLS</sequence>
<proteinExistence type="inferred from homology"/>
<dbReference type="InterPro" id="IPR000994">
    <property type="entry name" value="Pept_M24"/>
</dbReference>
<protein>
    <submittedName>
        <fullName evidence="7">Aminopeptidase P family protein</fullName>
        <ecNumber evidence="7">3.4.11.-</ecNumber>
    </submittedName>
</protein>
<gene>
    <name evidence="7" type="ORF">R0137_07580</name>
</gene>
<evidence type="ECO:0000259" key="6">
    <source>
        <dbReference type="Pfam" id="PF16188"/>
    </source>
</evidence>
<accession>A0ABZ0IHA0</accession>
<comment type="similarity">
    <text evidence="1">Belongs to the peptidase M24B family.</text>
</comment>
<dbReference type="GO" id="GO:0004177">
    <property type="term" value="F:aminopeptidase activity"/>
    <property type="evidence" value="ECO:0007669"/>
    <property type="project" value="UniProtKB-KW"/>
</dbReference>
<dbReference type="InterPro" id="IPR000587">
    <property type="entry name" value="Creatinase_N"/>
</dbReference>
<dbReference type="Pfam" id="PF16189">
    <property type="entry name" value="Creatinase_N_2"/>
    <property type="match status" value="1"/>
</dbReference>
<keyword evidence="7" id="KW-0645">Protease</keyword>
<dbReference type="EMBL" id="CP136865">
    <property type="protein sequence ID" value="WOJ98421.1"/>
    <property type="molecule type" value="Genomic_DNA"/>
</dbReference>
<dbReference type="Pfam" id="PF16188">
    <property type="entry name" value="Peptidase_M24_C"/>
    <property type="match status" value="1"/>
</dbReference>
<reference evidence="7 8" key="1">
    <citation type="submission" date="2023-10" db="EMBL/GenBank/DDBJ databases">
        <title>Two novel species belonging to the OM43/NOR5 clade.</title>
        <authorList>
            <person name="Park M."/>
        </authorList>
    </citation>
    <scope>NUCLEOTIDE SEQUENCE [LARGE SCALE GENOMIC DNA]</scope>
    <source>
        <strain evidence="7 8">IMCC45268</strain>
    </source>
</reference>
<dbReference type="PANTHER" id="PTHR43763:SF6">
    <property type="entry name" value="XAA-PRO AMINOPEPTIDASE 1"/>
    <property type="match status" value="1"/>
</dbReference>
<dbReference type="InterPro" id="IPR032416">
    <property type="entry name" value="Peptidase_M24_C"/>
</dbReference>
<evidence type="ECO:0000313" key="7">
    <source>
        <dbReference type="EMBL" id="WOJ98421.1"/>
    </source>
</evidence>
<dbReference type="Proteomes" id="UP001626549">
    <property type="component" value="Chromosome"/>
</dbReference>
<dbReference type="Pfam" id="PF01321">
    <property type="entry name" value="Creatinase_N"/>
    <property type="match status" value="1"/>
</dbReference>
<dbReference type="SUPFAM" id="SSF53092">
    <property type="entry name" value="Creatinase/prolidase N-terminal domain"/>
    <property type="match status" value="1"/>
</dbReference>
<feature type="domain" description="Peptidase M24" evidence="4">
    <location>
        <begin position="316"/>
        <end position="528"/>
    </location>
</feature>
<dbReference type="RefSeq" id="WP_407329784.1">
    <property type="nucleotide sequence ID" value="NZ_CP136865.1"/>
</dbReference>
<dbReference type="Gene3D" id="3.40.350.10">
    <property type="entry name" value="Creatinase/prolidase N-terminal domain"/>
    <property type="match status" value="2"/>
</dbReference>
<dbReference type="InterPro" id="IPR033740">
    <property type="entry name" value="Pept_M24B"/>
</dbReference>
<evidence type="ECO:0000256" key="1">
    <source>
        <dbReference type="ARBA" id="ARBA00008766"/>
    </source>
</evidence>
<dbReference type="SUPFAM" id="SSF55920">
    <property type="entry name" value="Creatinase/aminopeptidase"/>
    <property type="match status" value="1"/>
</dbReference>
<dbReference type="PANTHER" id="PTHR43763">
    <property type="entry name" value="XAA-PRO AMINOPEPTIDASE 1"/>
    <property type="match status" value="1"/>
</dbReference>
<dbReference type="CDD" id="cd01085">
    <property type="entry name" value="APP"/>
    <property type="match status" value="1"/>
</dbReference>